<name>A0A0C3AUQ4_SERVB</name>
<feature type="region of interest" description="Disordered" evidence="1">
    <location>
        <begin position="47"/>
        <end position="67"/>
    </location>
</feature>
<feature type="region of interest" description="Disordered" evidence="1">
    <location>
        <begin position="350"/>
        <end position="387"/>
    </location>
</feature>
<organism evidence="2 3">
    <name type="scientific">Serendipita vermifera MAFF 305830</name>
    <dbReference type="NCBI Taxonomy" id="933852"/>
    <lineage>
        <taxon>Eukaryota</taxon>
        <taxon>Fungi</taxon>
        <taxon>Dikarya</taxon>
        <taxon>Basidiomycota</taxon>
        <taxon>Agaricomycotina</taxon>
        <taxon>Agaricomycetes</taxon>
        <taxon>Sebacinales</taxon>
        <taxon>Serendipitaceae</taxon>
        <taxon>Serendipita</taxon>
    </lineage>
</organism>
<sequence length="387" mass="42534">MFSRKSSVATVGHSTHNLVFHQETRRHSAAPFSLATVLSAADKYQATDVPRHGNTPSTDELSMQGAGSAPYDEKFILRMGRKLHNIIPKGPPSDRRPSLVLRIDMKKEVHIVAEGSFEDTEGSPCDKEIPGKPPYLRMRPSEESIHKAPMENLRMPLTSTFPGDRKQRPLRRKPPPLFLAEAGYRTTIEIENEKHNGTESQHPLPVVKPARPIAPATSAQATGVAHHPANVSLAAIPIVSEPQGTPKFVPPPIPPRSPMRRRHASRLASLPSPKRSAVVVPVNHAYIHSLGRVFKSIFGSHGEKGKMIHNKKAAAFITRKSSLTRQTSKSAFLPAKVSYKPYSARVANSTLASKDRPIPPPKVVAAQASQSYRHKRKPSLPSFLPIE</sequence>
<dbReference type="EMBL" id="KN824332">
    <property type="protein sequence ID" value="KIM23764.1"/>
    <property type="molecule type" value="Genomic_DNA"/>
</dbReference>
<protein>
    <submittedName>
        <fullName evidence="2">Uncharacterized protein</fullName>
    </submittedName>
</protein>
<reference evidence="2 3" key="1">
    <citation type="submission" date="2014-04" db="EMBL/GenBank/DDBJ databases">
        <authorList>
            <consortium name="DOE Joint Genome Institute"/>
            <person name="Kuo A."/>
            <person name="Zuccaro A."/>
            <person name="Kohler A."/>
            <person name="Nagy L.G."/>
            <person name="Floudas D."/>
            <person name="Copeland A."/>
            <person name="Barry K.W."/>
            <person name="Cichocki N."/>
            <person name="Veneault-Fourrey C."/>
            <person name="LaButti K."/>
            <person name="Lindquist E.A."/>
            <person name="Lipzen A."/>
            <person name="Lundell T."/>
            <person name="Morin E."/>
            <person name="Murat C."/>
            <person name="Sun H."/>
            <person name="Tunlid A."/>
            <person name="Henrissat B."/>
            <person name="Grigoriev I.V."/>
            <person name="Hibbett D.S."/>
            <person name="Martin F."/>
            <person name="Nordberg H.P."/>
            <person name="Cantor M.N."/>
            <person name="Hua S.X."/>
        </authorList>
    </citation>
    <scope>NUCLEOTIDE SEQUENCE [LARGE SCALE GENOMIC DNA]</scope>
    <source>
        <strain evidence="2 3">MAFF 305830</strain>
    </source>
</reference>
<feature type="region of interest" description="Disordered" evidence="1">
    <location>
        <begin position="117"/>
        <end position="137"/>
    </location>
</feature>
<evidence type="ECO:0000313" key="2">
    <source>
        <dbReference type="EMBL" id="KIM23764.1"/>
    </source>
</evidence>
<evidence type="ECO:0000256" key="1">
    <source>
        <dbReference type="SAM" id="MobiDB-lite"/>
    </source>
</evidence>
<accession>A0A0C3AUQ4</accession>
<reference evidence="3" key="2">
    <citation type="submission" date="2015-01" db="EMBL/GenBank/DDBJ databases">
        <title>Evolutionary Origins and Diversification of the Mycorrhizal Mutualists.</title>
        <authorList>
            <consortium name="DOE Joint Genome Institute"/>
            <consortium name="Mycorrhizal Genomics Consortium"/>
            <person name="Kohler A."/>
            <person name="Kuo A."/>
            <person name="Nagy L.G."/>
            <person name="Floudas D."/>
            <person name="Copeland A."/>
            <person name="Barry K.W."/>
            <person name="Cichocki N."/>
            <person name="Veneault-Fourrey C."/>
            <person name="LaButti K."/>
            <person name="Lindquist E.A."/>
            <person name="Lipzen A."/>
            <person name="Lundell T."/>
            <person name="Morin E."/>
            <person name="Murat C."/>
            <person name="Riley R."/>
            <person name="Ohm R."/>
            <person name="Sun H."/>
            <person name="Tunlid A."/>
            <person name="Henrissat B."/>
            <person name="Grigoriev I.V."/>
            <person name="Hibbett D.S."/>
            <person name="Martin F."/>
        </authorList>
    </citation>
    <scope>NUCLEOTIDE SEQUENCE [LARGE SCALE GENOMIC DNA]</scope>
    <source>
        <strain evidence="3">MAFF 305830</strain>
    </source>
</reference>
<gene>
    <name evidence="2" type="ORF">M408DRAFT_250013</name>
</gene>
<keyword evidence="3" id="KW-1185">Reference proteome</keyword>
<evidence type="ECO:0000313" key="3">
    <source>
        <dbReference type="Proteomes" id="UP000054097"/>
    </source>
</evidence>
<dbReference type="AlphaFoldDB" id="A0A0C3AUQ4"/>
<dbReference type="Proteomes" id="UP000054097">
    <property type="component" value="Unassembled WGS sequence"/>
</dbReference>
<proteinExistence type="predicted"/>
<dbReference type="HOGENOM" id="CLU_714028_0_0_1"/>